<feature type="binding site" evidence="7">
    <location>
        <position position="18"/>
    </location>
    <ligand>
        <name>Ca(2+)</name>
        <dbReference type="ChEBI" id="CHEBI:29108"/>
    </ligand>
</feature>
<feature type="binding site" evidence="7">
    <location>
        <position position="16"/>
    </location>
    <ligand>
        <name>Ca(2+)</name>
        <dbReference type="ChEBI" id="CHEBI:29108"/>
    </ligand>
</feature>
<dbReference type="STRING" id="2903.R1DFI9"/>
<evidence type="ECO:0000256" key="5">
    <source>
        <dbReference type="ARBA" id="ARBA00022989"/>
    </source>
</evidence>
<dbReference type="PaxDb" id="2903-EOD07489"/>
<proteinExistence type="inferred from homology"/>
<evidence type="ECO:0000256" key="7">
    <source>
        <dbReference type="PIRSR" id="PIRSR608901-1"/>
    </source>
</evidence>
<feature type="transmembrane region" description="Helical" evidence="10">
    <location>
        <begin position="58"/>
        <end position="76"/>
    </location>
</feature>
<dbReference type="GO" id="GO:0046872">
    <property type="term" value="F:metal ion binding"/>
    <property type="evidence" value="ECO:0007669"/>
    <property type="project" value="UniProtKB-KW"/>
</dbReference>
<evidence type="ECO:0000256" key="6">
    <source>
        <dbReference type="ARBA" id="ARBA00023136"/>
    </source>
</evidence>
<evidence type="ECO:0000256" key="2">
    <source>
        <dbReference type="ARBA" id="ARBA00009780"/>
    </source>
</evidence>
<dbReference type="RefSeq" id="XP_005759918.1">
    <property type="nucleotide sequence ID" value="XM_005759861.1"/>
</dbReference>
<feature type="compositionally biased region" description="Basic and acidic residues" evidence="9">
    <location>
        <begin position="276"/>
        <end position="285"/>
    </location>
</feature>
<name>A0A0D3I8A4_EMIH1</name>
<keyword evidence="4" id="KW-0378">Hydrolase</keyword>
<dbReference type="Pfam" id="PF05875">
    <property type="entry name" value="Ceramidase"/>
    <property type="match status" value="1"/>
</dbReference>
<feature type="binding site" evidence="7">
    <location>
        <position position="27"/>
    </location>
    <ligand>
        <name>Ca(2+)</name>
        <dbReference type="ChEBI" id="CHEBI:29108"/>
    </ligand>
</feature>
<keyword evidence="3 10" id="KW-0812">Transmembrane</keyword>
<dbReference type="PANTHER" id="PTHR46187:SF3">
    <property type="entry name" value="ALKALINE CERAMIDASE 3"/>
    <property type="match status" value="1"/>
</dbReference>
<reference evidence="11" key="2">
    <citation type="submission" date="2024-10" db="UniProtKB">
        <authorList>
            <consortium name="EnsemblProtists"/>
        </authorList>
    </citation>
    <scope>IDENTIFICATION</scope>
</reference>
<feature type="transmembrane region" description="Helical" evidence="10">
    <location>
        <begin position="137"/>
        <end position="156"/>
    </location>
</feature>
<dbReference type="GO" id="GO:0046514">
    <property type="term" value="P:ceramide catabolic process"/>
    <property type="evidence" value="ECO:0007669"/>
    <property type="project" value="TreeGrafter"/>
</dbReference>
<evidence type="ECO:0000256" key="10">
    <source>
        <dbReference type="SAM" id="Phobius"/>
    </source>
</evidence>
<comment type="subcellular location">
    <subcellularLocation>
        <location evidence="1">Membrane</location>
        <topology evidence="1">Multi-pass membrane protein</topology>
    </subcellularLocation>
</comment>
<feature type="region of interest" description="Disordered" evidence="9">
    <location>
        <begin position="276"/>
        <end position="302"/>
    </location>
</feature>
<evidence type="ECO:0000313" key="11">
    <source>
        <dbReference type="EnsemblProtists" id="EOD07489"/>
    </source>
</evidence>
<keyword evidence="7" id="KW-0479">Metal-binding</keyword>
<keyword evidence="8" id="KW-0862">Zinc</keyword>
<feature type="transmembrane region" description="Helical" evidence="10">
    <location>
        <begin position="28"/>
        <end position="46"/>
    </location>
</feature>
<evidence type="ECO:0000256" key="1">
    <source>
        <dbReference type="ARBA" id="ARBA00004141"/>
    </source>
</evidence>
<feature type="transmembrane region" description="Helical" evidence="10">
    <location>
        <begin position="113"/>
        <end position="131"/>
    </location>
</feature>
<dbReference type="Proteomes" id="UP000013827">
    <property type="component" value="Unassembled WGS sequence"/>
</dbReference>
<sequence length="302" mass="32163">MTGYWGEVDALHTFCEPNYASSAFVAEFWNSLGSAVYCFAALSGLVSTAGMVWQVRCGWWALLLTGLGSITFHGTMRYNAELLDELPMLQLIACATLAADGAHPWTRTPRGRALLLGGMAASLGGLTAAYLYTRTFYLFVTGFTLSVLLLFALGLAMESCSPAVGYCRVRAIGCIALGRIAWEIEERFCAAMPTLWPLHNVLGAGGLYGGTQQRGTSFLPKPLAIRANIHHEAVTRAAECPMKPAAVVSTEPPEGCLRGHGDASCGVSHCRISSRDMGHEGDLSKRSPPGSARSGSAQLLKA</sequence>
<reference evidence="12" key="1">
    <citation type="journal article" date="2013" name="Nature">
        <title>Pan genome of the phytoplankton Emiliania underpins its global distribution.</title>
        <authorList>
            <person name="Read B.A."/>
            <person name="Kegel J."/>
            <person name="Klute M.J."/>
            <person name="Kuo A."/>
            <person name="Lefebvre S.C."/>
            <person name="Maumus F."/>
            <person name="Mayer C."/>
            <person name="Miller J."/>
            <person name="Monier A."/>
            <person name="Salamov A."/>
            <person name="Young J."/>
            <person name="Aguilar M."/>
            <person name="Claverie J.M."/>
            <person name="Frickenhaus S."/>
            <person name="Gonzalez K."/>
            <person name="Herman E.K."/>
            <person name="Lin Y.C."/>
            <person name="Napier J."/>
            <person name="Ogata H."/>
            <person name="Sarno A.F."/>
            <person name="Shmutz J."/>
            <person name="Schroeder D."/>
            <person name="de Vargas C."/>
            <person name="Verret F."/>
            <person name="von Dassow P."/>
            <person name="Valentin K."/>
            <person name="Van de Peer Y."/>
            <person name="Wheeler G."/>
            <person name="Dacks J.B."/>
            <person name="Delwiche C.F."/>
            <person name="Dyhrman S.T."/>
            <person name="Glockner G."/>
            <person name="John U."/>
            <person name="Richards T."/>
            <person name="Worden A.Z."/>
            <person name="Zhang X."/>
            <person name="Grigoriev I.V."/>
            <person name="Allen A.E."/>
            <person name="Bidle K."/>
            <person name="Borodovsky M."/>
            <person name="Bowler C."/>
            <person name="Brownlee C."/>
            <person name="Cock J.M."/>
            <person name="Elias M."/>
            <person name="Gladyshev V.N."/>
            <person name="Groth M."/>
            <person name="Guda C."/>
            <person name="Hadaegh A."/>
            <person name="Iglesias-Rodriguez M.D."/>
            <person name="Jenkins J."/>
            <person name="Jones B.M."/>
            <person name="Lawson T."/>
            <person name="Leese F."/>
            <person name="Lindquist E."/>
            <person name="Lobanov A."/>
            <person name="Lomsadze A."/>
            <person name="Malik S.B."/>
            <person name="Marsh M.E."/>
            <person name="Mackinder L."/>
            <person name="Mock T."/>
            <person name="Mueller-Roeber B."/>
            <person name="Pagarete A."/>
            <person name="Parker M."/>
            <person name="Probert I."/>
            <person name="Quesneville H."/>
            <person name="Raines C."/>
            <person name="Rensing S.A."/>
            <person name="Riano-Pachon D.M."/>
            <person name="Richier S."/>
            <person name="Rokitta S."/>
            <person name="Shiraiwa Y."/>
            <person name="Soanes D.M."/>
            <person name="van der Giezen M."/>
            <person name="Wahlund T.M."/>
            <person name="Williams B."/>
            <person name="Wilson W."/>
            <person name="Wolfe G."/>
            <person name="Wurch L.L."/>
        </authorList>
    </citation>
    <scope>NUCLEOTIDE SEQUENCE</scope>
</reference>
<dbReference type="GO" id="GO:0005789">
    <property type="term" value="C:endoplasmic reticulum membrane"/>
    <property type="evidence" value="ECO:0007669"/>
    <property type="project" value="TreeGrafter"/>
</dbReference>
<keyword evidence="7" id="KW-0106">Calcium</keyword>
<organism evidence="11 12">
    <name type="scientific">Emiliania huxleyi (strain CCMP1516)</name>
    <dbReference type="NCBI Taxonomy" id="280463"/>
    <lineage>
        <taxon>Eukaryota</taxon>
        <taxon>Haptista</taxon>
        <taxon>Haptophyta</taxon>
        <taxon>Prymnesiophyceae</taxon>
        <taxon>Isochrysidales</taxon>
        <taxon>Noelaerhabdaceae</taxon>
        <taxon>Emiliania</taxon>
    </lineage>
</organism>
<evidence type="ECO:0000256" key="3">
    <source>
        <dbReference type="ARBA" id="ARBA00022692"/>
    </source>
</evidence>
<dbReference type="EnsemblProtists" id="EOD07489">
    <property type="protein sequence ID" value="EOD07489"/>
    <property type="gene ID" value="EMIHUDRAFT_218439"/>
</dbReference>
<protein>
    <submittedName>
        <fullName evidence="11">Uncharacterized protein</fullName>
    </submittedName>
</protein>
<dbReference type="GO" id="GO:0016811">
    <property type="term" value="F:hydrolase activity, acting on carbon-nitrogen (but not peptide) bonds, in linear amides"/>
    <property type="evidence" value="ECO:0007669"/>
    <property type="project" value="InterPro"/>
</dbReference>
<dbReference type="GeneID" id="17253650"/>
<keyword evidence="12" id="KW-1185">Reference proteome</keyword>
<accession>A0A0D3I8A4</accession>
<dbReference type="InterPro" id="IPR008901">
    <property type="entry name" value="ACER"/>
</dbReference>
<dbReference type="PANTHER" id="PTHR46187">
    <property type="entry name" value="ALKALINE CERAMIDASE 3"/>
    <property type="match status" value="1"/>
</dbReference>
<keyword evidence="6 10" id="KW-0472">Membrane</keyword>
<dbReference type="HOGENOM" id="CLU_922665_0_0_1"/>
<dbReference type="AlphaFoldDB" id="A0A0D3I8A4"/>
<evidence type="ECO:0000256" key="9">
    <source>
        <dbReference type="SAM" id="MobiDB-lite"/>
    </source>
</evidence>
<feature type="binding site" evidence="8">
    <location>
        <position position="73"/>
    </location>
    <ligand>
        <name>Zn(2+)</name>
        <dbReference type="ChEBI" id="CHEBI:29105"/>
        <note>catalytic</note>
    </ligand>
</feature>
<comment type="similarity">
    <text evidence="2">Belongs to the alkaline ceramidase family.</text>
</comment>
<dbReference type="eggNOG" id="KOG2329">
    <property type="taxonomic scope" value="Eukaryota"/>
</dbReference>
<dbReference type="GO" id="GO:0046513">
    <property type="term" value="P:ceramide biosynthetic process"/>
    <property type="evidence" value="ECO:0007669"/>
    <property type="project" value="TreeGrafter"/>
</dbReference>
<keyword evidence="5 10" id="KW-1133">Transmembrane helix</keyword>
<evidence type="ECO:0000256" key="4">
    <source>
        <dbReference type="ARBA" id="ARBA00022801"/>
    </source>
</evidence>
<feature type="compositionally biased region" description="Polar residues" evidence="9">
    <location>
        <begin position="293"/>
        <end position="302"/>
    </location>
</feature>
<evidence type="ECO:0000256" key="8">
    <source>
        <dbReference type="PIRSR" id="PIRSR608901-2"/>
    </source>
</evidence>
<dbReference type="KEGG" id="ehx:EMIHUDRAFT_218439"/>
<comment type="cofactor">
    <cofactor evidence="8">
        <name>Zn(2+)</name>
        <dbReference type="ChEBI" id="CHEBI:29105"/>
    </cofactor>
</comment>
<evidence type="ECO:0000313" key="12">
    <source>
        <dbReference type="Proteomes" id="UP000013827"/>
    </source>
</evidence>